<dbReference type="PANTHER" id="PTHR12649:SF11">
    <property type="entry name" value="PEPTIDYL-TRNA HYDROLASE 2, MITOCHONDRIAL"/>
    <property type="match status" value="1"/>
</dbReference>
<dbReference type="Pfam" id="PF01981">
    <property type="entry name" value="PTH2"/>
    <property type="match status" value="1"/>
</dbReference>
<accession>A0ABD2MWF0</accession>
<dbReference type="AlphaFoldDB" id="A0ABD2MWF0"/>
<dbReference type="InterPro" id="IPR023476">
    <property type="entry name" value="Pep_tRNA_hydro_II_dom_sf"/>
</dbReference>
<evidence type="ECO:0000256" key="1">
    <source>
        <dbReference type="ARBA" id="ARBA00013260"/>
    </source>
</evidence>
<evidence type="ECO:0000256" key="4">
    <source>
        <dbReference type="ARBA" id="ARBA00048707"/>
    </source>
</evidence>
<dbReference type="FunFam" id="3.40.1490.10:FF:000001">
    <property type="entry name" value="Peptidyl-tRNA hydrolase 2"/>
    <property type="match status" value="1"/>
</dbReference>
<dbReference type="NCBIfam" id="NF003314">
    <property type="entry name" value="PRK04322.1"/>
    <property type="match status" value="1"/>
</dbReference>
<reference evidence="6 7" key="1">
    <citation type="journal article" date="2021" name="BMC Biol.">
        <title>Horizontally acquired antibacterial genes associated with adaptive radiation of ladybird beetles.</title>
        <authorList>
            <person name="Li H.S."/>
            <person name="Tang X.F."/>
            <person name="Huang Y.H."/>
            <person name="Xu Z.Y."/>
            <person name="Chen M.L."/>
            <person name="Du X.Y."/>
            <person name="Qiu B.Y."/>
            <person name="Chen P.T."/>
            <person name="Zhang W."/>
            <person name="Slipinski A."/>
            <person name="Escalona H.E."/>
            <person name="Waterhouse R.M."/>
            <person name="Zwick A."/>
            <person name="Pang H."/>
        </authorList>
    </citation>
    <scope>NUCLEOTIDE SEQUENCE [LARGE SCALE GENOMIC DNA]</scope>
    <source>
        <strain evidence="6">SYSU2018</strain>
    </source>
</reference>
<keyword evidence="2" id="KW-0378">Hydrolase</keyword>
<keyword evidence="5" id="KW-1133">Transmembrane helix</keyword>
<dbReference type="GO" id="GO:0004045">
    <property type="term" value="F:peptidyl-tRNA hydrolase activity"/>
    <property type="evidence" value="ECO:0007669"/>
    <property type="project" value="UniProtKB-EC"/>
</dbReference>
<evidence type="ECO:0000256" key="3">
    <source>
        <dbReference type="ARBA" id="ARBA00038050"/>
    </source>
</evidence>
<comment type="caution">
    <text evidence="6">The sequence shown here is derived from an EMBL/GenBank/DDBJ whole genome shotgun (WGS) entry which is preliminary data.</text>
</comment>
<protein>
    <recommendedName>
        <fullName evidence="1">peptidyl-tRNA hydrolase</fullName>
        <ecNumber evidence="1">3.1.1.29</ecNumber>
    </recommendedName>
</protein>
<name>A0ABD2MWF0_9CUCU</name>
<dbReference type="NCBIfam" id="TIGR00283">
    <property type="entry name" value="arch_pth2"/>
    <property type="match status" value="1"/>
</dbReference>
<keyword evidence="5" id="KW-0812">Transmembrane</keyword>
<dbReference type="Gene3D" id="3.40.1490.10">
    <property type="entry name" value="Bit1"/>
    <property type="match status" value="1"/>
</dbReference>
<organism evidence="6 7">
    <name type="scientific">Cryptolaemus montrouzieri</name>
    <dbReference type="NCBI Taxonomy" id="559131"/>
    <lineage>
        <taxon>Eukaryota</taxon>
        <taxon>Metazoa</taxon>
        <taxon>Ecdysozoa</taxon>
        <taxon>Arthropoda</taxon>
        <taxon>Hexapoda</taxon>
        <taxon>Insecta</taxon>
        <taxon>Pterygota</taxon>
        <taxon>Neoptera</taxon>
        <taxon>Endopterygota</taxon>
        <taxon>Coleoptera</taxon>
        <taxon>Polyphaga</taxon>
        <taxon>Cucujiformia</taxon>
        <taxon>Coccinelloidea</taxon>
        <taxon>Coccinellidae</taxon>
        <taxon>Scymninae</taxon>
        <taxon>Scymnini</taxon>
        <taxon>Cryptolaemus</taxon>
    </lineage>
</organism>
<keyword evidence="7" id="KW-1185">Reference proteome</keyword>
<dbReference type="PANTHER" id="PTHR12649">
    <property type="entry name" value="PEPTIDYL-TRNA HYDROLASE 2"/>
    <property type="match status" value="1"/>
</dbReference>
<comment type="similarity">
    <text evidence="3">Belongs to the PTH2 family.</text>
</comment>
<dbReference type="InterPro" id="IPR002833">
    <property type="entry name" value="PTH2"/>
</dbReference>
<comment type="catalytic activity">
    <reaction evidence="4">
        <text>an N-acyl-L-alpha-aminoacyl-tRNA + H2O = an N-acyl-L-amino acid + a tRNA + H(+)</text>
        <dbReference type="Rhea" id="RHEA:54448"/>
        <dbReference type="Rhea" id="RHEA-COMP:10123"/>
        <dbReference type="Rhea" id="RHEA-COMP:13883"/>
        <dbReference type="ChEBI" id="CHEBI:15377"/>
        <dbReference type="ChEBI" id="CHEBI:15378"/>
        <dbReference type="ChEBI" id="CHEBI:59874"/>
        <dbReference type="ChEBI" id="CHEBI:78442"/>
        <dbReference type="ChEBI" id="CHEBI:138191"/>
        <dbReference type="EC" id="3.1.1.29"/>
    </reaction>
</comment>
<dbReference type="EMBL" id="JABFTP020000042">
    <property type="protein sequence ID" value="KAL3270691.1"/>
    <property type="molecule type" value="Genomic_DNA"/>
</dbReference>
<proteinExistence type="inferred from homology"/>
<dbReference type="Proteomes" id="UP001516400">
    <property type="component" value="Unassembled WGS sequence"/>
</dbReference>
<evidence type="ECO:0000256" key="2">
    <source>
        <dbReference type="ARBA" id="ARBA00022801"/>
    </source>
</evidence>
<evidence type="ECO:0000256" key="5">
    <source>
        <dbReference type="SAM" id="Phobius"/>
    </source>
</evidence>
<feature type="transmembrane region" description="Helical" evidence="5">
    <location>
        <begin position="12"/>
        <end position="32"/>
    </location>
</feature>
<dbReference type="EC" id="3.1.1.29" evidence="1"/>
<keyword evidence="5" id="KW-0472">Membrane</keyword>
<evidence type="ECO:0000313" key="6">
    <source>
        <dbReference type="EMBL" id="KAL3270691.1"/>
    </source>
</evidence>
<dbReference type="SUPFAM" id="SSF102462">
    <property type="entry name" value="Peptidyl-tRNA hydrolase II"/>
    <property type="match status" value="1"/>
</dbReference>
<sequence length="176" mass="19301">MMGIISSSTYFAVFGAGTLIGATSTLALLRILPKIRKKPTTHWKRGQEENVEFDPIDSSDEYRLVLGVRNDLKMQKGKVAAQCGHASVAAYAKIVEERPELLPLWYRQGGTKIAVRIDSEEQLFEIDKAAKKLNVLTSIIRDAGQTQVAPGTRTVIAIGPAPKSVLDQITGHLKLF</sequence>
<gene>
    <name evidence="6" type="ORF">HHI36_021219</name>
</gene>
<evidence type="ECO:0000313" key="7">
    <source>
        <dbReference type="Proteomes" id="UP001516400"/>
    </source>
</evidence>
<dbReference type="CDD" id="cd02430">
    <property type="entry name" value="PTH2"/>
    <property type="match status" value="1"/>
</dbReference>